<comment type="caution">
    <text evidence="2">The sequence shown here is derived from an EMBL/GenBank/DDBJ whole genome shotgun (WGS) entry which is preliminary data.</text>
</comment>
<keyword evidence="3" id="KW-1185">Reference proteome</keyword>
<evidence type="ECO:0000259" key="1">
    <source>
        <dbReference type="Pfam" id="PF13456"/>
    </source>
</evidence>
<dbReference type="Pfam" id="PF13456">
    <property type="entry name" value="RVT_3"/>
    <property type="match status" value="1"/>
</dbReference>
<sequence length="212" mass="23845">MVRSDGQWDWAQFQHLLPHQILDYIVVVKAQFLGTVADKPGWRWETSSLFMVKSAYAMKSPNNCLQFGGYFRGLEHAQWIPPAPGVWKINVDGAHNPSDGSVSCGGVICNSTGLWISGFSKFNGNCTTLDTEFWAIYESLECALNLNAENIVVESDNLEVVRSLLNNGARGPYSSLFTSIMNLLRYQWHVEFRHVFREGNRVSDALAKLDSH</sequence>
<dbReference type="InterPro" id="IPR002156">
    <property type="entry name" value="RNaseH_domain"/>
</dbReference>
<organism evidence="2 3">
    <name type="scientific">Hibiscus sabdariffa</name>
    <name type="common">roselle</name>
    <dbReference type="NCBI Taxonomy" id="183260"/>
    <lineage>
        <taxon>Eukaryota</taxon>
        <taxon>Viridiplantae</taxon>
        <taxon>Streptophyta</taxon>
        <taxon>Embryophyta</taxon>
        <taxon>Tracheophyta</taxon>
        <taxon>Spermatophyta</taxon>
        <taxon>Magnoliopsida</taxon>
        <taxon>eudicotyledons</taxon>
        <taxon>Gunneridae</taxon>
        <taxon>Pentapetalae</taxon>
        <taxon>rosids</taxon>
        <taxon>malvids</taxon>
        <taxon>Malvales</taxon>
        <taxon>Malvaceae</taxon>
        <taxon>Malvoideae</taxon>
        <taxon>Hibiscus</taxon>
    </lineage>
</organism>
<dbReference type="PANTHER" id="PTHR47723">
    <property type="entry name" value="OS05G0353850 PROTEIN"/>
    <property type="match status" value="1"/>
</dbReference>
<name>A0ABR2P0D0_9ROSI</name>
<dbReference type="SUPFAM" id="SSF53098">
    <property type="entry name" value="Ribonuclease H-like"/>
    <property type="match status" value="1"/>
</dbReference>
<evidence type="ECO:0000313" key="3">
    <source>
        <dbReference type="Proteomes" id="UP001396334"/>
    </source>
</evidence>
<dbReference type="InterPro" id="IPR036397">
    <property type="entry name" value="RNaseH_sf"/>
</dbReference>
<gene>
    <name evidence="2" type="ORF">V6N11_072918</name>
</gene>
<dbReference type="Proteomes" id="UP001396334">
    <property type="component" value="Unassembled WGS sequence"/>
</dbReference>
<protein>
    <recommendedName>
        <fullName evidence="1">RNase H type-1 domain-containing protein</fullName>
    </recommendedName>
</protein>
<dbReference type="Gene3D" id="3.30.420.10">
    <property type="entry name" value="Ribonuclease H-like superfamily/Ribonuclease H"/>
    <property type="match status" value="1"/>
</dbReference>
<dbReference type="InterPro" id="IPR012337">
    <property type="entry name" value="RNaseH-like_sf"/>
</dbReference>
<dbReference type="InterPro" id="IPR053151">
    <property type="entry name" value="RNase_H-like"/>
</dbReference>
<dbReference type="EMBL" id="JBBPBN010000087">
    <property type="protein sequence ID" value="KAK8981929.1"/>
    <property type="molecule type" value="Genomic_DNA"/>
</dbReference>
<evidence type="ECO:0000313" key="2">
    <source>
        <dbReference type="EMBL" id="KAK8981929.1"/>
    </source>
</evidence>
<accession>A0ABR2P0D0</accession>
<dbReference type="CDD" id="cd06222">
    <property type="entry name" value="RNase_H_like"/>
    <property type="match status" value="1"/>
</dbReference>
<feature type="domain" description="RNase H type-1" evidence="1">
    <location>
        <begin position="90"/>
        <end position="208"/>
    </location>
</feature>
<dbReference type="PANTHER" id="PTHR47723:SF20">
    <property type="entry name" value="RNASE H TYPE-1 DOMAIN-CONTAINING PROTEIN"/>
    <property type="match status" value="1"/>
</dbReference>
<reference evidence="2 3" key="1">
    <citation type="journal article" date="2024" name="G3 (Bethesda)">
        <title>Genome assembly of Hibiscus sabdariffa L. provides insights into metabolisms of medicinal natural products.</title>
        <authorList>
            <person name="Kim T."/>
        </authorList>
    </citation>
    <scope>NUCLEOTIDE SEQUENCE [LARGE SCALE GENOMIC DNA]</scope>
    <source>
        <strain evidence="2">TK-2024</strain>
        <tissue evidence="2">Old leaves</tissue>
    </source>
</reference>
<proteinExistence type="predicted"/>
<dbReference type="InterPro" id="IPR044730">
    <property type="entry name" value="RNase_H-like_dom_plant"/>
</dbReference>